<reference evidence="1" key="1">
    <citation type="submission" date="2015-04" db="EMBL/GenBank/DDBJ databases">
        <authorList>
            <person name="Syromyatnikov M.Y."/>
            <person name="Popov V.N."/>
        </authorList>
    </citation>
    <scope>NUCLEOTIDE SEQUENCE</scope>
    <source>
        <strain evidence="1">MO-1</strain>
    </source>
</reference>
<dbReference type="SUPFAM" id="SSF46785">
    <property type="entry name" value="Winged helix' DNA-binding domain"/>
    <property type="match status" value="1"/>
</dbReference>
<dbReference type="InterPro" id="IPR036388">
    <property type="entry name" value="WH-like_DNA-bd_sf"/>
</dbReference>
<dbReference type="InterPro" id="IPR000944">
    <property type="entry name" value="Tscrpt_reg_Rrf2"/>
</dbReference>
<dbReference type="PANTHER" id="PTHR33221:SF2">
    <property type="entry name" value="TRANSCRIPTIONAL REGULATOR"/>
    <property type="match status" value="1"/>
</dbReference>
<organism evidence="1">
    <name type="scientific">Magnetococcus massalia (strain MO-1)</name>
    <dbReference type="NCBI Taxonomy" id="451514"/>
    <lineage>
        <taxon>Bacteria</taxon>
        <taxon>Pseudomonadati</taxon>
        <taxon>Pseudomonadota</taxon>
        <taxon>Magnetococcia</taxon>
        <taxon>Magnetococcales</taxon>
        <taxon>Magnetococcaceae</taxon>
        <taxon>Magnetococcus</taxon>
    </lineage>
</organism>
<dbReference type="PANTHER" id="PTHR33221">
    <property type="entry name" value="WINGED HELIX-TURN-HELIX TRANSCRIPTIONAL REGULATOR, RRF2 FAMILY"/>
    <property type="match status" value="1"/>
</dbReference>
<dbReference type="AlphaFoldDB" id="A0A1S7LLA0"/>
<dbReference type="EMBL" id="LO017727">
    <property type="protein sequence ID" value="CRH07418.1"/>
    <property type="molecule type" value="Genomic_DNA"/>
</dbReference>
<gene>
    <name evidence="1" type="ORF">MAGMO_3280</name>
</gene>
<name>A0A1S7LLA0_MAGMO</name>
<dbReference type="Pfam" id="PF02082">
    <property type="entry name" value="Rrf2"/>
    <property type="match status" value="1"/>
</dbReference>
<dbReference type="GO" id="GO:0003700">
    <property type="term" value="F:DNA-binding transcription factor activity"/>
    <property type="evidence" value="ECO:0007669"/>
    <property type="project" value="TreeGrafter"/>
</dbReference>
<proteinExistence type="predicted"/>
<sequence>MTDYGILVMVQMAQEPQKVHSASEMAAATNLPEPSVRKVLKIMARGQLLLSVRGLKGGYQLAHPPEQISLDSLIQTLEGSSLALTDCCEENHHETCEQFDLCAMKPHWAVINHHIRTVLQKVSLQDLLVHPEQLQQTVVTLRDPSNSSPKAG</sequence>
<dbReference type="NCBIfam" id="TIGR02944">
    <property type="entry name" value="suf_reg_Xantho"/>
    <property type="match status" value="1"/>
</dbReference>
<dbReference type="InterPro" id="IPR036390">
    <property type="entry name" value="WH_DNA-bd_sf"/>
</dbReference>
<dbReference type="InterPro" id="IPR014290">
    <property type="entry name" value="SUF_FeS_clus_asmbl_reg"/>
</dbReference>
<dbReference type="Gene3D" id="1.10.10.10">
    <property type="entry name" value="Winged helix-like DNA-binding domain superfamily/Winged helix DNA-binding domain"/>
    <property type="match status" value="1"/>
</dbReference>
<evidence type="ECO:0000313" key="1">
    <source>
        <dbReference type="EMBL" id="CRH07418.1"/>
    </source>
</evidence>
<dbReference type="GO" id="GO:0005829">
    <property type="term" value="C:cytosol"/>
    <property type="evidence" value="ECO:0007669"/>
    <property type="project" value="TreeGrafter"/>
</dbReference>
<dbReference type="PROSITE" id="PS51197">
    <property type="entry name" value="HTH_RRF2_2"/>
    <property type="match status" value="1"/>
</dbReference>
<protein>
    <submittedName>
        <fullName evidence="1">Putative HTH-type transcriptional regulator nsrR</fullName>
    </submittedName>
</protein>
<dbReference type="NCBIfam" id="TIGR00738">
    <property type="entry name" value="rrf2_super"/>
    <property type="match status" value="1"/>
</dbReference>
<accession>A0A1S7LLA0</accession>